<dbReference type="InterPro" id="IPR036291">
    <property type="entry name" value="NAD(P)-bd_dom_sf"/>
</dbReference>
<dbReference type="Proteomes" id="UP000696294">
    <property type="component" value="Unassembled WGS sequence"/>
</dbReference>
<dbReference type="SUPFAM" id="SSF51735">
    <property type="entry name" value="NAD(P)-binding Rossmann-fold domains"/>
    <property type="match status" value="1"/>
</dbReference>
<gene>
    <name evidence="1" type="ORF">HCN51_42325</name>
</gene>
<dbReference type="CDD" id="cd05374">
    <property type="entry name" value="17beta-HSD-like_SDR_c"/>
    <property type="match status" value="1"/>
</dbReference>
<dbReference type="Gene3D" id="3.40.50.720">
    <property type="entry name" value="NAD(P)-binding Rossmann-like Domain"/>
    <property type="match status" value="1"/>
</dbReference>
<evidence type="ECO:0000313" key="2">
    <source>
        <dbReference type="Proteomes" id="UP000696294"/>
    </source>
</evidence>
<sequence length="293" mass="31680">MPTYGTSRGGVVVTGASTGIGQATALGLTKAGYHVFAGVRKEADGEALQRQAGEGLTPLILDVTDQHAVREAAKTVDKSDVPLVGLVNNAGIGLTWPVEAIPLETLRWQFEVNVFGQVGVIQEFLPALRRTKGRIINIGSIGDRLTLPFGAPLCSSKWAFASVTEALRMELHPWGIHVVLIEPATISTTAVQKLRKDAEDTLIQMTAEQRGYYETTYRAMTAKAYEREQGGSDPSVVAKVVLQALTAARPATRYKVGKDSGLLAFVARWLPDRVFDQARFKLFDLPGKFGSLS</sequence>
<dbReference type="Pfam" id="PF00106">
    <property type="entry name" value="adh_short"/>
    <property type="match status" value="1"/>
</dbReference>
<keyword evidence="2" id="KW-1185">Reference proteome</keyword>
<accession>A0ABX1BJN8</accession>
<reference evidence="1 2" key="1">
    <citation type="submission" date="2020-03" db="EMBL/GenBank/DDBJ databases">
        <title>WGS of actinomycetes isolated from Thailand.</title>
        <authorList>
            <person name="Thawai C."/>
        </authorList>
    </citation>
    <scope>NUCLEOTIDE SEQUENCE [LARGE SCALE GENOMIC DNA]</scope>
    <source>
        <strain evidence="1 2">FMUSA5-5</strain>
    </source>
</reference>
<proteinExistence type="predicted"/>
<organism evidence="1 2">
    <name type="scientific">Nonomuraea composti</name>
    <dbReference type="NCBI Taxonomy" id="2720023"/>
    <lineage>
        <taxon>Bacteria</taxon>
        <taxon>Bacillati</taxon>
        <taxon>Actinomycetota</taxon>
        <taxon>Actinomycetes</taxon>
        <taxon>Streptosporangiales</taxon>
        <taxon>Streptosporangiaceae</taxon>
        <taxon>Nonomuraea</taxon>
    </lineage>
</organism>
<protein>
    <submittedName>
        <fullName evidence="1">SDR family oxidoreductase</fullName>
    </submittedName>
</protein>
<comment type="caution">
    <text evidence="1">The sequence shown here is derived from an EMBL/GenBank/DDBJ whole genome shotgun (WGS) entry which is preliminary data.</text>
</comment>
<dbReference type="PRINTS" id="PR00081">
    <property type="entry name" value="GDHRDH"/>
</dbReference>
<dbReference type="RefSeq" id="WP_168017638.1">
    <property type="nucleotide sequence ID" value="NZ_JAATEP010000044.1"/>
</dbReference>
<dbReference type="InterPro" id="IPR002347">
    <property type="entry name" value="SDR_fam"/>
</dbReference>
<dbReference type="EMBL" id="JAATEP010000044">
    <property type="protein sequence ID" value="NJP96001.1"/>
    <property type="molecule type" value="Genomic_DNA"/>
</dbReference>
<dbReference type="PANTHER" id="PTHR43313:SF1">
    <property type="entry name" value="3BETA-HYDROXYSTEROID DEHYDROGENASE DHS-16"/>
    <property type="match status" value="1"/>
</dbReference>
<dbReference type="PANTHER" id="PTHR43313">
    <property type="entry name" value="SHORT-CHAIN DEHYDROGENASE/REDUCTASE FAMILY 9C"/>
    <property type="match status" value="1"/>
</dbReference>
<name>A0ABX1BJN8_9ACTN</name>
<evidence type="ECO:0000313" key="1">
    <source>
        <dbReference type="EMBL" id="NJP96001.1"/>
    </source>
</evidence>